<sequence length="130" mass="13977">MTSSPFTFTADVSGGNTTNSVSSAASLQASPASRPAMNFTETIGAFDRTIQLIELGLMRDARIHFRKDLAVACMREDEDDTMKLLTFFRERTGVMLSSIKSASLGIPAGLILAAARLNEIFSVDDIGGIR</sequence>
<proteinExistence type="predicted"/>
<organism evidence="1 2">
    <name type="scientific">Exophiala sideris</name>
    <dbReference type="NCBI Taxonomy" id="1016849"/>
    <lineage>
        <taxon>Eukaryota</taxon>
        <taxon>Fungi</taxon>
        <taxon>Dikarya</taxon>
        <taxon>Ascomycota</taxon>
        <taxon>Pezizomycotina</taxon>
        <taxon>Eurotiomycetes</taxon>
        <taxon>Chaetothyriomycetidae</taxon>
        <taxon>Chaetothyriales</taxon>
        <taxon>Herpotrichiellaceae</taxon>
        <taxon>Exophiala</taxon>
    </lineage>
</organism>
<reference evidence="1 2" key="1">
    <citation type="submission" date="2015-01" db="EMBL/GenBank/DDBJ databases">
        <title>The Genome Sequence of Exophiala sideris CBS121828.</title>
        <authorList>
            <consortium name="The Broad Institute Genomics Platform"/>
            <person name="Cuomo C."/>
            <person name="de Hoog S."/>
            <person name="Gorbushina A."/>
            <person name="Stielow B."/>
            <person name="Teixiera M."/>
            <person name="Abouelleil A."/>
            <person name="Chapman S.B."/>
            <person name="Priest M."/>
            <person name="Young S.K."/>
            <person name="Wortman J."/>
            <person name="Nusbaum C."/>
            <person name="Birren B."/>
        </authorList>
    </citation>
    <scope>NUCLEOTIDE SEQUENCE [LARGE SCALE GENOMIC DNA]</scope>
    <source>
        <strain evidence="1 2">CBS 121828</strain>
    </source>
</reference>
<dbReference type="HOGENOM" id="CLU_1938178_0_0_1"/>
<dbReference type="Proteomes" id="UP000053599">
    <property type="component" value="Unassembled WGS sequence"/>
</dbReference>
<evidence type="ECO:0000313" key="2">
    <source>
        <dbReference type="Proteomes" id="UP000053599"/>
    </source>
</evidence>
<protein>
    <submittedName>
        <fullName evidence="1">Uncharacterized protein</fullName>
    </submittedName>
</protein>
<dbReference type="AlphaFoldDB" id="A0A0D1YIZ5"/>
<name>A0A0D1YIZ5_9EURO</name>
<accession>A0A0D1YIZ5</accession>
<evidence type="ECO:0000313" key="1">
    <source>
        <dbReference type="EMBL" id="KIV80969.1"/>
    </source>
</evidence>
<dbReference type="EMBL" id="KN846953">
    <property type="protein sequence ID" value="KIV80969.1"/>
    <property type="molecule type" value="Genomic_DNA"/>
</dbReference>
<gene>
    <name evidence="1" type="ORF">PV11_08426</name>
</gene>